<evidence type="ECO:0000256" key="6">
    <source>
        <dbReference type="SAM" id="MobiDB-lite"/>
    </source>
</evidence>
<keyword evidence="3" id="KW-0862">Zinc</keyword>
<dbReference type="Proteomes" id="UP000515163">
    <property type="component" value="Unplaced"/>
</dbReference>
<reference evidence="9" key="1">
    <citation type="submission" date="2025-08" db="UniProtKB">
        <authorList>
            <consortium name="RefSeq"/>
        </authorList>
    </citation>
    <scope>IDENTIFICATION</scope>
</reference>
<dbReference type="GO" id="GO:0008270">
    <property type="term" value="F:zinc ion binding"/>
    <property type="evidence" value="ECO:0007669"/>
    <property type="project" value="UniProtKB-KW"/>
</dbReference>
<evidence type="ECO:0000256" key="1">
    <source>
        <dbReference type="ARBA" id="ARBA00022723"/>
    </source>
</evidence>
<dbReference type="GeneID" id="116289088"/>
<dbReference type="Pfam" id="PF05485">
    <property type="entry name" value="THAP"/>
    <property type="match status" value="1"/>
</dbReference>
<dbReference type="Gene3D" id="6.20.210.20">
    <property type="entry name" value="THAP domain"/>
    <property type="match status" value="1"/>
</dbReference>
<feature type="domain" description="THAP-type" evidence="7">
    <location>
        <begin position="1"/>
        <end position="87"/>
    </location>
</feature>
<name>A0A6P8H8K3_ACTTE</name>
<feature type="region of interest" description="Disordered" evidence="6">
    <location>
        <begin position="112"/>
        <end position="136"/>
    </location>
</feature>
<dbReference type="GO" id="GO:0043565">
    <property type="term" value="F:sequence-specific DNA binding"/>
    <property type="evidence" value="ECO:0007669"/>
    <property type="project" value="InterPro"/>
</dbReference>
<keyword evidence="8" id="KW-1185">Reference proteome</keyword>
<evidence type="ECO:0000256" key="2">
    <source>
        <dbReference type="ARBA" id="ARBA00022771"/>
    </source>
</evidence>
<dbReference type="PROSITE" id="PS50950">
    <property type="entry name" value="ZF_THAP"/>
    <property type="match status" value="1"/>
</dbReference>
<proteinExistence type="predicted"/>
<evidence type="ECO:0000256" key="4">
    <source>
        <dbReference type="ARBA" id="ARBA00023125"/>
    </source>
</evidence>
<dbReference type="OrthoDB" id="5982355at2759"/>
<dbReference type="InterPro" id="IPR026516">
    <property type="entry name" value="THAP1/10"/>
</dbReference>
<dbReference type="KEGG" id="aten:116289088"/>
<keyword evidence="2 5" id="KW-0863">Zinc-finger</keyword>
<evidence type="ECO:0000313" key="8">
    <source>
        <dbReference type="Proteomes" id="UP000515163"/>
    </source>
</evidence>
<protein>
    <submittedName>
        <fullName evidence="9">THAP domain-containing protein 2-like</fullName>
    </submittedName>
</protein>
<evidence type="ECO:0000256" key="3">
    <source>
        <dbReference type="ARBA" id="ARBA00022833"/>
    </source>
</evidence>
<evidence type="ECO:0000256" key="5">
    <source>
        <dbReference type="PROSITE-ProRule" id="PRU00309"/>
    </source>
</evidence>
<accession>A0A6P8H8K3</accession>
<dbReference type="PANTHER" id="PTHR46600">
    <property type="entry name" value="THAP DOMAIN-CONTAINING"/>
    <property type="match status" value="1"/>
</dbReference>
<sequence>MPANRCVVFGCNNFANKSNGISLHYSPKNKQDGDKWKRFVRLHRANFNPPGRFVVCSLHFEEKVFARALHIEGMQRRLLPRATPTIWLPEQQQETSVSDRSRRHALKNILQPAKNVEEEAEQMAANSHLEVDEVED</sequence>
<gene>
    <name evidence="9" type="primary">LOC116289088</name>
</gene>
<dbReference type="InterPro" id="IPR038441">
    <property type="entry name" value="THAP_Znf_sf"/>
</dbReference>
<dbReference type="PANTHER" id="PTHR46600:SF11">
    <property type="entry name" value="THAP DOMAIN-CONTAINING PROTEIN 10"/>
    <property type="match status" value="1"/>
</dbReference>
<keyword evidence="1" id="KW-0479">Metal-binding</keyword>
<dbReference type="InParanoid" id="A0A6P8H8K3"/>
<dbReference type="RefSeq" id="XP_031551836.1">
    <property type="nucleotide sequence ID" value="XM_031695976.1"/>
</dbReference>
<dbReference type="SUPFAM" id="SSF57716">
    <property type="entry name" value="Glucocorticoid receptor-like (DNA-binding domain)"/>
    <property type="match status" value="1"/>
</dbReference>
<keyword evidence="4 5" id="KW-0238">DNA-binding</keyword>
<dbReference type="SMART" id="SM00980">
    <property type="entry name" value="THAP"/>
    <property type="match status" value="1"/>
</dbReference>
<organism evidence="8 9">
    <name type="scientific">Actinia tenebrosa</name>
    <name type="common">Australian red waratah sea anemone</name>
    <dbReference type="NCBI Taxonomy" id="6105"/>
    <lineage>
        <taxon>Eukaryota</taxon>
        <taxon>Metazoa</taxon>
        <taxon>Cnidaria</taxon>
        <taxon>Anthozoa</taxon>
        <taxon>Hexacorallia</taxon>
        <taxon>Actiniaria</taxon>
        <taxon>Actiniidae</taxon>
        <taxon>Actinia</taxon>
    </lineage>
</organism>
<evidence type="ECO:0000259" key="7">
    <source>
        <dbReference type="PROSITE" id="PS50950"/>
    </source>
</evidence>
<dbReference type="InterPro" id="IPR006612">
    <property type="entry name" value="THAP_Znf"/>
</dbReference>
<dbReference type="SMART" id="SM00692">
    <property type="entry name" value="DM3"/>
    <property type="match status" value="1"/>
</dbReference>
<evidence type="ECO:0000313" key="9">
    <source>
        <dbReference type="RefSeq" id="XP_031551836.1"/>
    </source>
</evidence>
<dbReference type="AlphaFoldDB" id="A0A6P8H8K3"/>